<dbReference type="RefSeq" id="WP_096359342.1">
    <property type="nucleotide sequence ID" value="NZ_AP014879.1"/>
</dbReference>
<gene>
    <name evidence="1" type="ORF">SCL_0318</name>
</gene>
<dbReference type="InParanoid" id="A0A1B4XCY6"/>
<evidence type="ECO:0000313" key="1">
    <source>
        <dbReference type="EMBL" id="BAV32640.1"/>
    </source>
</evidence>
<organism evidence="1 2">
    <name type="scientific">Sulfuricaulis limicola</name>
    <dbReference type="NCBI Taxonomy" id="1620215"/>
    <lineage>
        <taxon>Bacteria</taxon>
        <taxon>Pseudomonadati</taxon>
        <taxon>Pseudomonadota</taxon>
        <taxon>Gammaproteobacteria</taxon>
        <taxon>Acidiferrobacterales</taxon>
        <taxon>Acidiferrobacteraceae</taxon>
        <taxon>Sulfuricaulis</taxon>
    </lineage>
</organism>
<dbReference type="Proteomes" id="UP000243180">
    <property type="component" value="Chromosome"/>
</dbReference>
<reference evidence="1 2" key="1">
    <citation type="submission" date="2015-05" db="EMBL/GenBank/DDBJ databases">
        <title>Complete genome sequence of a sulfur-oxidizing gammaproteobacterium strain HA5.</title>
        <authorList>
            <person name="Miura A."/>
            <person name="Kojima H."/>
            <person name="Fukui M."/>
        </authorList>
    </citation>
    <scope>NUCLEOTIDE SEQUENCE [LARGE SCALE GENOMIC DNA]</scope>
    <source>
        <strain evidence="1 2">HA5</strain>
    </source>
</reference>
<dbReference type="AlphaFoldDB" id="A0A1B4XCY6"/>
<sequence length="70" mass="7886">MTLDKAREMLKVQADFGGFYNANSAKLILAEVNREHGQAAVDRLIRELDLDKVFNFEPGMRFEGGLATKK</sequence>
<dbReference type="EMBL" id="AP014879">
    <property type="protein sequence ID" value="BAV32640.1"/>
    <property type="molecule type" value="Genomic_DNA"/>
</dbReference>
<accession>A0A1B4XCY6</accession>
<name>A0A1B4XCY6_9GAMM</name>
<protein>
    <submittedName>
        <fullName evidence="1">Uncharacterized protein</fullName>
    </submittedName>
</protein>
<dbReference type="KEGG" id="slim:SCL_0318"/>
<dbReference type="OrthoDB" id="8566293at2"/>
<proteinExistence type="predicted"/>
<evidence type="ECO:0000313" key="2">
    <source>
        <dbReference type="Proteomes" id="UP000243180"/>
    </source>
</evidence>
<keyword evidence="2" id="KW-1185">Reference proteome</keyword>